<keyword evidence="2" id="KW-0238">DNA-binding</keyword>
<evidence type="ECO:0000256" key="2">
    <source>
        <dbReference type="ARBA" id="ARBA00023125"/>
    </source>
</evidence>
<evidence type="ECO:0000313" key="5">
    <source>
        <dbReference type="EMBL" id="EIM71973.1"/>
    </source>
</evidence>
<proteinExistence type="predicted"/>
<feature type="domain" description="HTH deoR-type" evidence="4">
    <location>
        <begin position="6"/>
        <end position="50"/>
    </location>
</feature>
<organism evidence="5 6">
    <name type="scientific">Nitratireductor aquibiodomus RA22</name>
    <dbReference type="NCBI Taxonomy" id="1189611"/>
    <lineage>
        <taxon>Bacteria</taxon>
        <taxon>Pseudomonadati</taxon>
        <taxon>Pseudomonadota</taxon>
        <taxon>Alphaproteobacteria</taxon>
        <taxon>Hyphomicrobiales</taxon>
        <taxon>Phyllobacteriaceae</taxon>
        <taxon>Nitratireductor</taxon>
    </lineage>
</organism>
<sequence>MTRLRKSARREQIILELQHHPHVRTSELAARFGVSTETVRRDVEALSQEG</sequence>
<name>I5BQX1_9HYPH</name>
<comment type="caution">
    <text evidence="5">The sequence shown here is derived from an EMBL/GenBank/DDBJ whole genome shotgun (WGS) entry which is preliminary data.</text>
</comment>
<evidence type="ECO:0000259" key="4">
    <source>
        <dbReference type="PROSITE" id="PS51000"/>
    </source>
</evidence>
<protein>
    <submittedName>
        <fullName evidence="5">Putative glycerol-3-phosphate regulon repressor</fullName>
    </submittedName>
</protein>
<keyword evidence="3" id="KW-0804">Transcription</keyword>
<gene>
    <name evidence="5" type="ORF">A33O_21873</name>
</gene>
<dbReference type="Pfam" id="PF08220">
    <property type="entry name" value="HTH_DeoR"/>
    <property type="match status" value="1"/>
</dbReference>
<dbReference type="SUPFAM" id="SSF46785">
    <property type="entry name" value="Winged helix' DNA-binding domain"/>
    <property type="match status" value="1"/>
</dbReference>
<dbReference type="InterPro" id="IPR036390">
    <property type="entry name" value="WH_DNA-bd_sf"/>
</dbReference>
<accession>I5BQX1</accession>
<dbReference type="AlphaFoldDB" id="I5BQX1"/>
<dbReference type="PATRIC" id="fig|1189611.3.peg.4391"/>
<dbReference type="Gene3D" id="1.10.10.10">
    <property type="entry name" value="Winged helix-like DNA-binding domain superfamily/Winged helix DNA-binding domain"/>
    <property type="match status" value="1"/>
</dbReference>
<dbReference type="InterPro" id="IPR036388">
    <property type="entry name" value="WH-like_DNA-bd_sf"/>
</dbReference>
<dbReference type="EMBL" id="AJXZ01000066">
    <property type="protein sequence ID" value="EIM71973.1"/>
    <property type="molecule type" value="Genomic_DNA"/>
</dbReference>
<dbReference type="InterPro" id="IPR018356">
    <property type="entry name" value="Tscrpt_reg_HTH_DeoR_CS"/>
</dbReference>
<dbReference type="RefSeq" id="WP_007010575.1">
    <property type="nucleotide sequence ID" value="NZ_AJXZ01000066.1"/>
</dbReference>
<dbReference type="InterPro" id="IPR001034">
    <property type="entry name" value="DeoR_HTH"/>
</dbReference>
<dbReference type="Proteomes" id="UP000004622">
    <property type="component" value="Unassembled WGS sequence"/>
</dbReference>
<evidence type="ECO:0000256" key="3">
    <source>
        <dbReference type="ARBA" id="ARBA00023163"/>
    </source>
</evidence>
<dbReference type="GO" id="GO:0003677">
    <property type="term" value="F:DNA binding"/>
    <property type="evidence" value="ECO:0007669"/>
    <property type="project" value="UniProtKB-KW"/>
</dbReference>
<reference evidence="5 6" key="1">
    <citation type="journal article" date="2012" name="J. Bacteriol.">
        <title>Genome Sequence of Nitratireductor aquibiodomus Strain RA22.</title>
        <authorList>
            <person name="Singh A."/>
            <person name="Jangir P.K."/>
            <person name="Kumari C."/>
            <person name="Sharma R."/>
        </authorList>
    </citation>
    <scope>NUCLEOTIDE SEQUENCE [LARGE SCALE GENOMIC DNA]</scope>
    <source>
        <strain evidence="5 6">RA22</strain>
    </source>
</reference>
<dbReference type="PROSITE" id="PS51000">
    <property type="entry name" value="HTH_DEOR_2"/>
    <property type="match status" value="1"/>
</dbReference>
<evidence type="ECO:0000256" key="1">
    <source>
        <dbReference type="ARBA" id="ARBA00023015"/>
    </source>
</evidence>
<dbReference type="GO" id="GO:0003700">
    <property type="term" value="F:DNA-binding transcription factor activity"/>
    <property type="evidence" value="ECO:0007669"/>
    <property type="project" value="InterPro"/>
</dbReference>
<dbReference type="SMART" id="SM00420">
    <property type="entry name" value="HTH_DEOR"/>
    <property type="match status" value="1"/>
</dbReference>
<evidence type="ECO:0000313" key="6">
    <source>
        <dbReference type="Proteomes" id="UP000004622"/>
    </source>
</evidence>
<dbReference type="PROSITE" id="PS00894">
    <property type="entry name" value="HTH_DEOR_1"/>
    <property type="match status" value="1"/>
</dbReference>
<keyword evidence="1" id="KW-0805">Transcription regulation</keyword>